<comment type="similarity">
    <text evidence="4">Belongs to the class I-like SAM-binding methyltransferase superfamily. RNA M5U methyltransferase family.</text>
</comment>
<feature type="binding site" evidence="4">
    <location>
        <position position="336"/>
    </location>
    <ligand>
        <name>S-adenosyl-L-methionine</name>
        <dbReference type="ChEBI" id="CHEBI:59789"/>
    </ligand>
</feature>
<dbReference type="PROSITE" id="PS50926">
    <property type="entry name" value="TRAM"/>
    <property type="match status" value="1"/>
</dbReference>
<dbReference type="InterPro" id="IPR012340">
    <property type="entry name" value="NA-bd_OB-fold"/>
</dbReference>
<keyword evidence="2 4" id="KW-0808">Transferase</keyword>
<evidence type="ECO:0000313" key="8">
    <source>
        <dbReference type="Proteomes" id="UP000408482"/>
    </source>
</evidence>
<dbReference type="PANTHER" id="PTHR11061">
    <property type="entry name" value="RNA M5U METHYLTRANSFERASE"/>
    <property type="match status" value="1"/>
</dbReference>
<feature type="domain" description="TRAM" evidence="6">
    <location>
        <begin position="1"/>
        <end position="58"/>
    </location>
</feature>
<dbReference type="InterPro" id="IPR030390">
    <property type="entry name" value="MeTrfase_TrmA_AS"/>
</dbReference>
<dbReference type="InterPro" id="IPR002792">
    <property type="entry name" value="TRAM_dom"/>
</dbReference>
<dbReference type="Proteomes" id="UP000408482">
    <property type="component" value="Unassembled WGS sequence"/>
</dbReference>
<dbReference type="PROSITE" id="PS01230">
    <property type="entry name" value="TRMA_1"/>
    <property type="match status" value="1"/>
</dbReference>
<feature type="active site" evidence="5">
    <location>
        <position position="429"/>
    </location>
</feature>
<evidence type="ECO:0000259" key="6">
    <source>
        <dbReference type="PROSITE" id="PS50926"/>
    </source>
</evidence>
<evidence type="ECO:0000256" key="3">
    <source>
        <dbReference type="ARBA" id="ARBA00022691"/>
    </source>
</evidence>
<evidence type="ECO:0000313" key="7">
    <source>
        <dbReference type="EMBL" id="VUX41037.1"/>
    </source>
</evidence>
<feature type="binding site" evidence="4">
    <location>
        <position position="307"/>
    </location>
    <ligand>
        <name>S-adenosyl-L-methionine</name>
        <dbReference type="ChEBI" id="CHEBI:59789"/>
    </ligand>
</feature>
<reference evidence="7 8" key="1">
    <citation type="submission" date="2019-07" db="EMBL/GenBank/DDBJ databases">
        <authorList>
            <person name="Hibberd C M."/>
            <person name="Gehrig L. J."/>
            <person name="Chang H.-W."/>
            <person name="Venkatesh S."/>
        </authorList>
    </citation>
    <scope>NUCLEOTIDE SEQUENCE [LARGE SCALE GENOMIC DNA]</scope>
    <source>
        <strain evidence="7">Blautia_luti_SSTS_Bg7063</strain>
    </source>
</reference>
<dbReference type="Pfam" id="PF05958">
    <property type="entry name" value="tRNA_U5-meth_tr"/>
    <property type="match status" value="1"/>
</dbReference>
<dbReference type="PROSITE" id="PS51687">
    <property type="entry name" value="SAM_MT_RNA_M5U"/>
    <property type="match status" value="1"/>
</dbReference>
<keyword evidence="8" id="KW-1185">Reference proteome</keyword>
<dbReference type="AlphaFoldDB" id="A0A564W9I3"/>
<dbReference type="RefSeq" id="WP_144095943.1">
    <property type="nucleotide sequence ID" value="NZ_CABHMX010000019.1"/>
</dbReference>
<gene>
    <name evidence="7" type="primary">rlmCD_1</name>
    <name evidence="7" type="ORF">RSSSTS7063_01648</name>
</gene>
<evidence type="ECO:0000256" key="5">
    <source>
        <dbReference type="PROSITE-ProRule" id="PRU10015"/>
    </source>
</evidence>
<accession>A0A564W9I3</accession>
<dbReference type="Gene3D" id="3.40.50.150">
    <property type="entry name" value="Vaccinia Virus protein VP39"/>
    <property type="match status" value="1"/>
</dbReference>
<feature type="active site" description="Nucleophile" evidence="4">
    <location>
        <position position="429"/>
    </location>
</feature>
<dbReference type="SUPFAM" id="SSF50249">
    <property type="entry name" value="Nucleic acid-binding proteins"/>
    <property type="match status" value="1"/>
</dbReference>
<dbReference type="NCBIfam" id="TIGR00479">
    <property type="entry name" value="rumA"/>
    <property type="match status" value="1"/>
</dbReference>
<protein>
    <submittedName>
        <fullName evidence="7">23S rRNA (Uracil-C(5))-methyltransferase RlmCD</fullName>
        <ecNumber evidence="7">2.1.1.189</ecNumber>
    </submittedName>
</protein>
<proteinExistence type="inferred from homology"/>
<dbReference type="EMBL" id="CABHNW010000182">
    <property type="protein sequence ID" value="VUX41037.1"/>
    <property type="molecule type" value="Genomic_DNA"/>
</dbReference>
<dbReference type="InterPro" id="IPR029063">
    <property type="entry name" value="SAM-dependent_MTases_sf"/>
</dbReference>
<dbReference type="InterPro" id="IPR010280">
    <property type="entry name" value="U5_MeTrfase_fam"/>
</dbReference>
<feature type="binding site" evidence="4">
    <location>
        <position position="357"/>
    </location>
    <ligand>
        <name>S-adenosyl-L-methionine</name>
        <dbReference type="ChEBI" id="CHEBI:59789"/>
    </ligand>
</feature>
<dbReference type="GO" id="GO:0006396">
    <property type="term" value="P:RNA processing"/>
    <property type="evidence" value="ECO:0007669"/>
    <property type="project" value="InterPro"/>
</dbReference>
<organism evidence="7 8">
    <name type="scientific">Blautia luti</name>
    <dbReference type="NCBI Taxonomy" id="89014"/>
    <lineage>
        <taxon>Bacteria</taxon>
        <taxon>Bacillati</taxon>
        <taxon>Bacillota</taxon>
        <taxon>Clostridia</taxon>
        <taxon>Lachnospirales</taxon>
        <taxon>Lachnospiraceae</taxon>
        <taxon>Blautia</taxon>
    </lineage>
</organism>
<keyword evidence="1 4" id="KW-0489">Methyltransferase</keyword>
<feature type="binding site" evidence="4">
    <location>
        <position position="402"/>
    </location>
    <ligand>
        <name>S-adenosyl-L-methionine</name>
        <dbReference type="ChEBI" id="CHEBI:59789"/>
    </ligand>
</feature>
<evidence type="ECO:0000256" key="1">
    <source>
        <dbReference type="ARBA" id="ARBA00022603"/>
    </source>
</evidence>
<dbReference type="CDD" id="cd02440">
    <property type="entry name" value="AdoMet_MTases"/>
    <property type="match status" value="1"/>
</dbReference>
<sequence length="592" mass="66556">MKKGEIYEGIIEKVEFPNKGFVWVDDQKVIVKNGIPGQKVRFMINKKRSGRAEGRLLEVLEKSPLETREPACQEFPACGGCMYQTMSYEAQKDMKEHQVRELLDGAVRESLAKIGKNGDGTEEAEAADRLYHWDGIYGSPIEFGYRNKMEFSFGDEYKDGPLSLGLHKKGSTYDILNTDDCKLVHPDMTKILVCVREFFLERNASFYKKLQHVGYLRHLLLRRGVTSGEILVHVVTTTQEEYDLEPLKEQLLALPLEGKIVGIMHILNDSLSDVVQSDETKILYGKDYFYEELLGLKFKISTFSFFQPNSLAAEILYSKVREYVGDTRDKVVFDLYSGTGTIAQLAASVASEVIGVEIVEDAVKAARENAALNGISNCRFIAGDVLKVLDDVPEKPDMIILDPPRDGVHPKALPKILAYGVDQIVYISCKVTSLVRDLPAFYEAGYEMTHACAVDQFCQGVHVETVVLLSQHRDKSTCLDERGSRQIEMQASQLASLLAQKPDDTIEIDLDLDELDATSAELKATYQEIKDYVLKEFGLKVSSLYISQIKRKCGIEVGENYNLPKSENARVPQCPKEKEDAIKAALKYYAMI</sequence>
<dbReference type="SUPFAM" id="SSF53335">
    <property type="entry name" value="S-adenosyl-L-methionine-dependent methyltransferases"/>
    <property type="match status" value="1"/>
</dbReference>
<dbReference type="GO" id="GO:0032259">
    <property type="term" value="P:methylation"/>
    <property type="evidence" value="ECO:0007669"/>
    <property type="project" value="UniProtKB-KW"/>
</dbReference>
<dbReference type="Gene3D" id="2.40.50.140">
    <property type="entry name" value="Nucleic acid-binding proteins"/>
    <property type="match status" value="1"/>
</dbReference>
<evidence type="ECO:0000256" key="2">
    <source>
        <dbReference type="ARBA" id="ARBA00022679"/>
    </source>
</evidence>
<name>A0A564W9I3_9FIRM</name>
<dbReference type="PANTHER" id="PTHR11061:SF30">
    <property type="entry name" value="TRNA (URACIL(54)-C(5))-METHYLTRANSFERASE"/>
    <property type="match status" value="1"/>
</dbReference>
<keyword evidence="3 4" id="KW-0949">S-adenosyl-L-methionine</keyword>
<dbReference type="EC" id="2.1.1.189" evidence="7"/>
<evidence type="ECO:0000256" key="4">
    <source>
        <dbReference type="PROSITE-ProRule" id="PRU01024"/>
    </source>
</evidence>
<dbReference type="Gene3D" id="2.40.50.1070">
    <property type="match status" value="1"/>
</dbReference>
<dbReference type="GO" id="GO:0008173">
    <property type="term" value="F:RNA methyltransferase activity"/>
    <property type="evidence" value="ECO:0007669"/>
    <property type="project" value="InterPro"/>
</dbReference>